<feature type="coiled-coil region" evidence="4">
    <location>
        <begin position="191"/>
        <end position="225"/>
    </location>
</feature>
<dbReference type="GO" id="GO:0005576">
    <property type="term" value="C:extracellular region"/>
    <property type="evidence" value="ECO:0007669"/>
    <property type="project" value="UniProtKB-SubCell"/>
</dbReference>
<keyword evidence="7" id="KW-1185">Reference proteome</keyword>
<evidence type="ECO:0000256" key="1">
    <source>
        <dbReference type="ARBA" id="ARBA00004613"/>
    </source>
</evidence>
<dbReference type="Gene3D" id="2.60.40.10">
    <property type="entry name" value="Immunoglobulins"/>
    <property type="match status" value="1"/>
</dbReference>
<comment type="subcellular location">
    <subcellularLocation>
        <location evidence="1">Secreted</location>
    </subcellularLocation>
</comment>
<dbReference type="EMBL" id="PZQS01000014">
    <property type="protein sequence ID" value="PVD18587.1"/>
    <property type="molecule type" value="Genomic_DNA"/>
</dbReference>
<dbReference type="PRINTS" id="PR00007">
    <property type="entry name" value="COMPLEMNTC1Q"/>
</dbReference>
<dbReference type="PROSITE" id="PS50871">
    <property type="entry name" value="C1Q"/>
    <property type="match status" value="1"/>
</dbReference>
<dbReference type="SUPFAM" id="SSF48726">
    <property type="entry name" value="Immunoglobulin"/>
    <property type="match status" value="1"/>
</dbReference>
<evidence type="ECO:0000259" key="5">
    <source>
        <dbReference type="PROSITE" id="PS50871"/>
    </source>
</evidence>
<keyword evidence="4" id="KW-0175">Coiled coil</keyword>
<evidence type="ECO:0000313" key="6">
    <source>
        <dbReference type="EMBL" id="PVD18587.1"/>
    </source>
</evidence>
<dbReference type="InterPro" id="IPR008983">
    <property type="entry name" value="Tumour_necrosis_fac-like_dom"/>
</dbReference>
<evidence type="ECO:0000256" key="2">
    <source>
        <dbReference type="ARBA" id="ARBA00022525"/>
    </source>
</evidence>
<dbReference type="SUPFAM" id="SSF49842">
    <property type="entry name" value="TNF-like"/>
    <property type="match status" value="1"/>
</dbReference>
<comment type="caution">
    <text evidence="6">The sequence shown here is derived from an EMBL/GenBank/DDBJ whole genome shotgun (WGS) entry which is preliminary data.</text>
</comment>
<dbReference type="InterPro" id="IPR036179">
    <property type="entry name" value="Ig-like_dom_sf"/>
</dbReference>
<accession>A0A2T7NBP9</accession>
<dbReference type="OrthoDB" id="10071402at2759"/>
<dbReference type="InterPro" id="IPR050822">
    <property type="entry name" value="Cerebellin_Synaptic_Org"/>
</dbReference>
<dbReference type="Proteomes" id="UP000245119">
    <property type="component" value="Linkage Group LG14"/>
</dbReference>
<dbReference type="PANTHER" id="PTHR22923">
    <property type="entry name" value="CEREBELLIN-RELATED"/>
    <property type="match status" value="1"/>
</dbReference>
<gene>
    <name evidence="6" type="ORF">C0Q70_21137</name>
</gene>
<dbReference type="PANTHER" id="PTHR22923:SF116">
    <property type="entry name" value="C1Q DOMAIN-CONTAINING PROTEIN"/>
    <property type="match status" value="1"/>
</dbReference>
<evidence type="ECO:0000256" key="3">
    <source>
        <dbReference type="ARBA" id="ARBA00022729"/>
    </source>
</evidence>
<proteinExistence type="predicted"/>
<evidence type="ECO:0000256" key="4">
    <source>
        <dbReference type="SAM" id="Coils"/>
    </source>
</evidence>
<keyword evidence="3" id="KW-0732">Signal</keyword>
<name>A0A2T7NBP9_POMCA</name>
<feature type="domain" description="C1q" evidence="5">
    <location>
        <begin position="236"/>
        <end position="371"/>
    </location>
</feature>
<dbReference type="Pfam" id="PF00386">
    <property type="entry name" value="C1q"/>
    <property type="match status" value="1"/>
</dbReference>
<dbReference type="AlphaFoldDB" id="A0A2T7NBP9"/>
<dbReference type="SMART" id="SM00110">
    <property type="entry name" value="C1Q"/>
    <property type="match status" value="1"/>
</dbReference>
<evidence type="ECO:0000313" key="7">
    <source>
        <dbReference type="Proteomes" id="UP000245119"/>
    </source>
</evidence>
<sequence>MDKDIKWYFQGEGFSRQSVAGTVDGTFFPLPAFARRVDHVTVASIQLKNVTDADTGNYSVVVTVLSGVTYSIFQHSSTLTVAADALVIKRTSELLLQQQRIAVFDNTTRQFHVQLTCGTFRITGQPPVAVEFTYPSGWKEIVSVHEGGNFSVLLPNPVEGGTYTCRLLADYPPVSCLPANSNVLSSVTVSIDEVRARMSLMEAEQRALQDDNDELRKDLADIIHNQTLSNQLQHEKALNHVSFHVQLSRDVTVFSSRPLVFDRIVNNKGSAYSTYTGRFTAPLSGTYFFAATCAPTNSTLTCYIQAAVTRVCVMRAHYGRLSSDSIYHQWGATCHASLHLTRGAEVWVGVETTASFNGSYTSFSGFSVDLD</sequence>
<dbReference type="Gene3D" id="2.60.120.40">
    <property type="match status" value="1"/>
</dbReference>
<protein>
    <recommendedName>
        <fullName evidence="5">C1q domain-containing protein</fullName>
    </recommendedName>
</protein>
<organism evidence="6 7">
    <name type="scientific">Pomacea canaliculata</name>
    <name type="common">Golden apple snail</name>
    <dbReference type="NCBI Taxonomy" id="400727"/>
    <lineage>
        <taxon>Eukaryota</taxon>
        <taxon>Metazoa</taxon>
        <taxon>Spiralia</taxon>
        <taxon>Lophotrochozoa</taxon>
        <taxon>Mollusca</taxon>
        <taxon>Gastropoda</taxon>
        <taxon>Caenogastropoda</taxon>
        <taxon>Architaenioglossa</taxon>
        <taxon>Ampullarioidea</taxon>
        <taxon>Ampullariidae</taxon>
        <taxon>Pomacea</taxon>
    </lineage>
</organism>
<reference evidence="6 7" key="1">
    <citation type="submission" date="2018-04" db="EMBL/GenBank/DDBJ databases">
        <title>The genome of golden apple snail Pomacea canaliculata provides insight into stress tolerance and invasive adaptation.</title>
        <authorList>
            <person name="Liu C."/>
            <person name="Liu B."/>
            <person name="Ren Y."/>
            <person name="Zhang Y."/>
            <person name="Wang H."/>
            <person name="Li S."/>
            <person name="Jiang F."/>
            <person name="Yin L."/>
            <person name="Zhang G."/>
            <person name="Qian W."/>
            <person name="Fan W."/>
        </authorList>
    </citation>
    <scope>NUCLEOTIDE SEQUENCE [LARGE SCALE GENOMIC DNA]</scope>
    <source>
        <strain evidence="6">SZHN2017</strain>
        <tissue evidence="6">Muscle</tissue>
    </source>
</reference>
<keyword evidence="2" id="KW-0964">Secreted</keyword>
<dbReference type="InterPro" id="IPR001073">
    <property type="entry name" value="C1q_dom"/>
</dbReference>
<dbReference type="InterPro" id="IPR013783">
    <property type="entry name" value="Ig-like_fold"/>
</dbReference>